<evidence type="ECO:0000256" key="1">
    <source>
        <dbReference type="SAM" id="MobiDB-lite"/>
    </source>
</evidence>
<feature type="compositionally biased region" description="Basic and acidic residues" evidence="1">
    <location>
        <begin position="12"/>
        <end position="30"/>
    </location>
</feature>
<protein>
    <submittedName>
        <fullName evidence="2">Uncharacterized protein</fullName>
    </submittedName>
</protein>
<accession>A0A8H7Y1H9</accession>
<comment type="caution">
    <text evidence="2">The sequence shown here is derived from an EMBL/GenBank/DDBJ whole genome shotgun (WGS) entry which is preliminary data.</text>
</comment>
<dbReference type="OrthoDB" id="2662290at2759"/>
<dbReference type="AlphaFoldDB" id="A0A8H7Y1H9"/>
<proteinExistence type="predicted"/>
<gene>
    <name evidence="2" type="ORF">JR316_004059</name>
</gene>
<name>A0A8H7Y1H9_PSICU</name>
<organism evidence="2">
    <name type="scientific">Psilocybe cubensis</name>
    <name type="common">Psychedelic mushroom</name>
    <name type="synonym">Stropharia cubensis</name>
    <dbReference type="NCBI Taxonomy" id="181762"/>
    <lineage>
        <taxon>Eukaryota</taxon>
        <taxon>Fungi</taxon>
        <taxon>Dikarya</taxon>
        <taxon>Basidiomycota</taxon>
        <taxon>Agaricomycotina</taxon>
        <taxon>Agaricomycetes</taxon>
        <taxon>Agaricomycetidae</taxon>
        <taxon>Agaricales</taxon>
        <taxon>Agaricineae</taxon>
        <taxon>Strophariaceae</taxon>
        <taxon>Psilocybe</taxon>
    </lineage>
</organism>
<dbReference type="EMBL" id="JAFIQS010000003">
    <property type="protein sequence ID" value="KAG5171970.1"/>
    <property type="molecule type" value="Genomic_DNA"/>
</dbReference>
<sequence length="295" mass="32494">MYSDSTSVQVENEDRAYRAADSDSAHKADSEDTLSDRSISVSFQKQLDCIPELCILGFISHPYRAYLEDTSFARCHQTSITTCGAETYTRSLLMAGHGTPIWDPIGDTNRPKHHLKSGVMIGDVGHVTVHGDFESYFNIFLPPDKELQLYCPENLEPLSPPLKPEEVKVQTNYFHPGTVLSSTGAEVTHMQESPLDLKFTIKARESGILILPDGASRTDLLPSSTTRIRDYVHKHAFEWYKFINGTKGLVICPNGSLCVVTGHDKAASWASCTSNPIDHLKAAESGSVIVDGEHA</sequence>
<feature type="compositionally biased region" description="Polar residues" evidence="1">
    <location>
        <begin position="1"/>
        <end position="10"/>
    </location>
</feature>
<evidence type="ECO:0000313" key="2">
    <source>
        <dbReference type="EMBL" id="KAG5171970.1"/>
    </source>
</evidence>
<feature type="region of interest" description="Disordered" evidence="1">
    <location>
        <begin position="1"/>
        <end position="31"/>
    </location>
</feature>
<reference evidence="2" key="1">
    <citation type="submission" date="2021-02" db="EMBL/GenBank/DDBJ databases">
        <title>Psilocybe cubensis genome.</title>
        <authorList>
            <person name="Mckernan K.J."/>
            <person name="Crawford S."/>
            <person name="Trippe A."/>
            <person name="Kane L.T."/>
            <person name="Mclaughlin S."/>
        </authorList>
    </citation>
    <scope>NUCLEOTIDE SEQUENCE [LARGE SCALE GENOMIC DNA]</scope>
    <source>
        <strain evidence="2">MGC-MH-2018</strain>
    </source>
</reference>